<dbReference type="PANTHER" id="PTHR34203">
    <property type="entry name" value="METHYLTRANSFERASE, FKBM FAMILY PROTEIN"/>
    <property type="match status" value="1"/>
</dbReference>
<evidence type="ECO:0000313" key="3">
    <source>
        <dbReference type="EMBL" id="QQP88703.1"/>
    </source>
</evidence>
<evidence type="ECO:0000313" key="4">
    <source>
        <dbReference type="Proteomes" id="UP000595197"/>
    </source>
</evidence>
<dbReference type="Proteomes" id="UP000595197">
    <property type="component" value="Chromosome"/>
</dbReference>
<dbReference type="GO" id="GO:0032259">
    <property type="term" value="P:methylation"/>
    <property type="evidence" value="ECO:0007669"/>
    <property type="project" value="UniProtKB-KW"/>
</dbReference>
<gene>
    <name evidence="3" type="ORF">IGS68_22215</name>
</gene>
<dbReference type="InterPro" id="IPR052514">
    <property type="entry name" value="SAM-dependent_MTase"/>
</dbReference>
<dbReference type="EMBL" id="CP067420">
    <property type="protein sequence ID" value="QQP88703.1"/>
    <property type="molecule type" value="Genomic_DNA"/>
</dbReference>
<dbReference type="PANTHER" id="PTHR34203:SF15">
    <property type="entry name" value="SLL1173 PROTEIN"/>
    <property type="match status" value="1"/>
</dbReference>
<dbReference type="Pfam" id="PF05050">
    <property type="entry name" value="Methyltransf_21"/>
    <property type="match status" value="1"/>
</dbReference>
<evidence type="ECO:0000259" key="2">
    <source>
        <dbReference type="Pfam" id="PF05050"/>
    </source>
</evidence>
<dbReference type="NCBIfam" id="TIGR01444">
    <property type="entry name" value="fkbM_fam"/>
    <property type="match status" value="1"/>
</dbReference>
<proteinExistence type="predicted"/>
<dbReference type="InterPro" id="IPR029063">
    <property type="entry name" value="SAM-dependent_MTases_sf"/>
</dbReference>
<feature type="domain" description="Methyltransferase FkbM" evidence="2">
    <location>
        <begin position="70"/>
        <end position="249"/>
    </location>
</feature>
<feature type="region of interest" description="Disordered" evidence="1">
    <location>
        <begin position="288"/>
        <end position="312"/>
    </location>
</feature>
<name>A0ABX7B3L8_9PROT</name>
<organism evidence="3 4">
    <name type="scientific">Skermanella cutis</name>
    <dbReference type="NCBI Taxonomy" id="2775420"/>
    <lineage>
        <taxon>Bacteria</taxon>
        <taxon>Pseudomonadati</taxon>
        <taxon>Pseudomonadota</taxon>
        <taxon>Alphaproteobacteria</taxon>
        <taxon>Rhodospirillales</taxon>
        <taxon>Azospirillaceae</taxon>
        <taxon>Skermanella</taxon>
    </lineage>
</organism>
<dbReference type="Gene3D" id="3.40.50.150">
    <property type="entry name" value="Vaccinia Virus protein VP39"/>
    <property type="match status" value="1"/>
</dbReference>
<sequence>MKSLADRVKLAILSSSFLRYHCRFDIADAAAGLKIPVIDGQGLGNLTGHEPIVERMVARLLDLRAGCFVDVGANFGQTLLKVARHDRRRAYVGFEVQPLCLHYLDQLISINRLDTFKILPIGLSDADRFATMTSEHPGDPRATTVQGFWPPDWQPHARLVPLRVGDAVIEELGLDDVGILKVDVEGAEADVLDGLERTVRRHRPYVLIEILPYTVDPIGRDGPVAAGIRDRRTAAVERLLRQNRNRGYRSFRMMPDAGLLETADYDVPYHPDNCNYLFVPEERVGEVTGNGESAPGVDMGRGLVQPVGSRSD</sequence>
<dbReference type="InterPro" id="IPR006342">
    <property type="entry name" value="FkbM_mtfrase"/>
</dbReference>
<reference evidence="3" key="1">
    <citation type="submission" date="2021-02" db="EMBL/GenBank/DDBJ databases">
        <title>Skermanella TT6 skin isolate.</title>
        <authorList>
            <person name="Lee K."/>
            <person name="Ganzorig M."/>
        </authorList>
    </citation>
    <scope>NUCLEOTIDE SEQUENCE</scope>
    <source>
        <strain evidence="3">TT6</strain>
    </source>
</reference>
<dbReference type="RefSeq" id="WP_201073985.1">
    <property type="nucleotide sequence ID" value="NZ_CP067420.1"/>
</dbReference>
<keyword evidence="3" id="KW-0489">Methyltransferase</keyword>
<keyword evidence="3" id="KW-0808">Transferase</keyword>
<evidence type="ECO:0000256" key="1">
    <source>
        <dbReference type="SAM" id="MobiDB-lite"/>
    </source>
</evidence>
<dbReference type="GO" id="GO:0008168">
    <property type="term" value="F:methyltransferase activity"/>
    <property type="evidence" value="ECO:0007669"/>
    <property type="project" value="UniProtKB-KW"/>
</dbReference>
<dbReference type="SUPFAM" id="SSF53335">
    <property type="entry name" value="S-adenosyl-L-methionine-dependent methyltransferases"/>
    <property type="match status" value="1"/>
</dbReference>
<protein>
    <submittedName>
        <fullName evidence="3">FkbM family methyltransferase</fullName>
    </submittedName>
</protein>
<accession>A0ABX7B3L8</accession>
<keyword evidence="4" id="KW-1185">Reference proteome</keyword>